<dbReference type="Pfam" id="PF00400">
    <property type="entry name" value="WD40"/>
    <property type="match status" value="1"/>
</dbReference>
<accession>A0A1Y2HSY0</accession>
<dbReference type="InterPro" id="IPR001680">
    <property type="entry name" value="WD40_rpt"/>
</dbReference>
<dbReference type="InterPro" id="IPR036322">
    <property type="entry name" value="WD40_repeat_dom_sf"/>
</dbReference>
<dbReference type="EMBL" id="MCFL01000011">
    <property type="protein sequence ID" value="ORZ37710.1"/>
    <property type="molecule type" value="Genomic_DNA"/>
</dbReference>
<dbReference type="PROSITE" id="PS50294">
    <property type="entry name" value="WD_REPEATS_REGION"/>
    <property type="match status" value="1"/>
</dbReference>
<feature type="compositionally biased region" description="Acidic residues" evidence="2">
    <location>
        <begin position="232"/>
        <end position="250"/>
    </location>
</feature>
<dbReference type="AlphaFoldDB" id="A0A1Y2HSY0"/>
<dbReference type="SUPFAM" id="SSF50978">
    <property type="entry name" value="WD40 repeat-like"/>
    <property type="match status" value="1"/>
</dbReference>
<feature type="compositionally biased region" description="Basic residues" evidence="2">
    <location>
        <begin position="434"/>
        <end position="448"/>
    </location>
</feature>
<feature type="compositionally biased region" description="Acidic residues" evidence="2">
    <location>
        <begin position="362"/>
        <end position="375"/>
    </location>
</feature>
<gene>
    <name evidence="3" type="ORF">BCR44DRAFT_158804</name>
</gene>
<reference evidence="3 4" key="1">
    <citation type="submission" date="2016-07" db="EMBL/GenBank/DDBJ databases">
        <title>Pervasive Adenine N6-methylation of Active Genes in Fungi.</title>
        <authorList>
            <consortium name="DOE Joint Genome Institute"/>
            <person name="Mondo S.J."/>
            <person name="Dannebaum R.O."/>
            <person name="Kuo R.C."/>
            <person name="Labutti K."/>
            <person name="Haridas S."/>
            <person name="Kuo A."/>
            <person name="Salamov A."/>
            <person name="Ahrendt S.R."/>
            <person name="Lipzen A."/>
            <person name="Sullivan W."/>
            <person name="Andreopoulos W.B."/>
            <person name="Clum A."/>
            <person name="Lindquist E."/>
            <person name="Daum C."/>
            <person name="Ramamoorthy G.K."/>
            <person name="Gryganskyi A."/>
            <person name="Culley D."/>
            <person name="Magnuson J.K."/>
            <person name="James T.Y."/>
            <person name="O'Malley M.A."/>
            <person name="Stajich J.E."/>
            <person name="Spatafora J.W."/>
            <person name="Visel A."/>
            <person name="Grigoriev I.V."/>
        </authorList>
    </citation>
    <scope>NUCLEOTIDE SEQUENCE [LARGE SCALE GENOMIC DNA]</scope>
    <source>
        <strain evidence="3 4">PL171</strain>
    </source>
</reference>
<dbReference type="STRING" id="765915.A0A1Y2HSY0"/>
<proteinExistence type="predicted"/>
<dbReference type="InterPro" id="IPR015943">
    <property type="entry name" value="WD40/YVTN_repeat-like_dom_sf"/>
</dbReference>
<dbReference type="Gene3D" id="2.130.10.10">
    <property type="entry name" value="YVTN repeat-like/Quinoprotein amine dehydrogenase"/>
    <property type="match status" value="2"/>
</dbReference>
<dbReference type="Proteomes" id="UP000193411">
    <property type="component" value="Unassembled WGS sequence"/>
</dbReference>
<name>A0A1Y2HSY0_9FUNG</name>
<dbReference type="SMART" id="SM00320">
    <property type="entry name" value="WD40"/>
    <property type="match status" value="4"/>
</dbReference>
<dbReference type="OrthoDB" id="308449at2759"/>
<dbReference type="PANTHER" id="PTHR44675">
    <property type="entry name" value="PAK1 INTERACTING PROTEIN 1"/>
    <property type="match status" value="1"/>
</dbReference>
<feature type="repeat" description="WD" evidence="1">
    <location>
        <begin position="117"/>
        <end position="150"/>
    </location>
</feature>
<dbReference type="PROSITE" id="PS50082">
    <property type="entry name" value="WD_REPEATS_2"/>
    <property type="match status" value="1"/>
</dbReference>
<feature type="compositionally biased region" description="Acidic residues" evidence="2">
    <location>
        <begin position="383"/>
        <end position="395"/>
    </location>
</feature>
<evidence type="ECO:0000256" key="1">
    <source>
        <dbReference type="PROSITE-ProRule" id="PRU00221"/>
    </source>
</evidence>
<feature type="region of interest" description="Disordered" evidence="2">
    <location>
        <begin position="362"/>
        <end position="448"/>
    </location>
</feature>
<protein>
    <submittedName>
        <fullName evidence="3">WD40-repeat-containing domain protein</fullName>
    </submittedName>
</protein>
<keyword evidence="4" id="KW-1185">Reference proteome</keyword>
<comment type="caution">
    <text evidence="3">The sequence shown here is derived from an EMBL/GenBank/DDBJ whole genome shotgun (WGS) entry which is preliminary data.</text>
</comment>
<feature type="region of interest" description="Disordered" evidence="2">
    <location>
        <begin position="232"/>
        <end position="251"/>
    </location>
</feature>
<evidence type="ECO:0000256" key="2">
    <source>
        <dbReference type="SAM" id="MobiDB-lite"/>
    </source>
</evidence>
<evidence type="ECO:0000313" key="3">
    <source>
        <dbReference type="EMBL" id="ORZ37710.1"/>
    </source>
</evidence>
<evidence type="ECO:0000313" key="4">
    <source>
        <dbReference type="Proteomes" id="UP000193411"/>
    </source>
</evidence>
<keyword evidence="1" id="KW-0853">WD repeat</keyword>
<dbReference type="InterPro" id="IPR051959">
    <property type="entry name" value="PAK1-Kinase_Regulator"/>
</dbReference>
<sequence length="448" mass="48484">MPVLRITAGSYERLLFGYAVDTTSQLSTQLFGFGAHIGCIKSMAISAKGGGVLCTGGQDELIKVYSLKSMRAMGELFAHNATVSQIEAFGKTHVLSGDEQGKLIMWRTKDWEPLTTLKGHKAAITGIAIHPSGKLALTVSSDRQLICWNLLRGLKATKSRLPDTPFAIHFSPTGVHYAILFNHSLVIYDTASTSSIAVHASPRTRLNAFAFVDDHRFVVGSEDGLVTMLEMSEEEEQDDDGQEEDDDESEERAIRVVAHFAREDASTRIRSVIVHAFTPDADADQTSDDEADDDQANVHVKPHGANVEYYLAAASSSGIVSVWGIPRASPRIGEAAKKVDPITELDTKCRLTCLAMDAIDGELVPDNEEESDAEASEGVQSDAEMEEMQEEQEEAEAPKPSPASAASKKRKAVAEAPVDAATDGMAHGSEASQSKRKRAKKNKNKQQA</sequence>
<organism evidence="3 4">
    <name type="scientific">Catenaria anguillulae PL171</name>
    <dbReference type="NCBI Taxonomy" id="765915"/>
    <lineage>
        <taxon>Eukaryota</taxon>
        <taxon>Fungi</taxon>
        <taxon>Fungi incertae sedis</taxon>
        <taxon>Blastocladiomycota</taxon>
        <taxon>Blastocladiomycetes</taxon>
        <taxon>Blastocladiales</taxon>
        <taxon>Catenariaceae</taxon>
        <taxon>Catenaria</taxon>
    </lineage>
</organism>
<dbReference type="PANTHER" id="PTHR44675:SF1">
    <property type="entry name" value="P21-ACTIVATED PROTEIN KINASE-INTERACTING PROTEIN 1"/>
    <property type="match status" value="1"/>
</dbReference>